<organism evidence="4 5">
    <name type="scientific">Reinekea marinisedimentorum</name>
    <dbReference type="NCBI Taxonomy" id="230495"/>
    <lineage>
        <taxon>Bacteria</taxon>
        <taxon>Pseudomonadati</taxon>
        <taxon>Pseudomonadota</taxon>
        <taxon>Gammaproteobacteria</taxon>
        <taxon>Oceanospirillales</taxon>
        <taxon>Saccharospirillaceae</taxon>
        <taxon>Reinekea</taxon>
    </lineage>
</organism>
<proteinExistence type="predicted"/>
<dbReference type="Proteomes" id="UP000295793">
    <property type="component" value="Unassembled WGS sequence"/>
</dbReference>
<keyword evidence="2" id="KW-0547">Nucleotide-binding</keyword>
<dbReference type="GO" id="GO:0005737">
    <property type="term" value="C:cytoplasm"/>
    <property type="evidence" value="ECO:0007669"/>
    <property type="project" value="TreeGrafter"/>
</dbReference>
<dbReference type="AlphaFoldDB" id="A0A4R3I5N6"/>
<dbReference type="GO" id="GO:0046872">
    <property type="term" value="F:metal ion binding"/>
    <property type="evidence" value="ECO:0007669"/>
    <property type="project" value="InterPro"/>
</dbReference>
<gene>
    <name evidence="4" type="ORF">BCF53_109151</name>
</gene>
<dbReference type="PANTHER" id="PTHR21621">
    <property type="entry name" value="RIBOSOMAL PROTEIN S6 MODIFICATION PROTEIN"/>
    <property type="match status" value="1"/>
</dbReference>
<dbReference type="InterPro" id="IPR013815">
    <property type="entry name" value="ATP_grasp_subdomain_1"/>
</dbReference>
<evidence type="ECO:0000313" key="4">
    <source>
        <dbReference type="EMBL" id="TCS40441.1"/>
    </source>
</evidence>
<dbReference type="SUPFAM" id="SSF56059">
    <property type="entry name" value="Glutathione synthetase ATP-binding domain-like"/>
    <property type="match status" value="1"/>
</dbReference>
<evidence type="ECO:0000256" key="2">
    <source>
        <dbReference type="PROSITE-ProRule" id="PRU00409"/>
    </source>
</evidence>
<keyword evidence="4" id="KW-0436">Ligase</keyword>
<dbReference type="Pfam" id="PF08443">
    <property type="entry name" value="RimK"/>
    <property type="match status" value="1"/>
</dbReference>
<keyword evidence="5" id="KW-1185">Reference proteome</keyword>
<dbReference type="Pfam" id="PF14401">
    <property type="entry name" value="RLAN"/>
    <property type="match status" value="1"/>
</dbReference>
<keyword evidence="1" id="KW-0464">Manganese</keyword>
<evidence type="ECO:0000259" key="3">
    <source>
        <dbReference type="PROSITE" id="PS50975"/>
    </source>
</evidence>
<protein>
    <submittedName>
        <fullName evidence="4">Glutathione synthase/RimK-type ligase-like ATP-grasp enzyme</fullName>
    </submittedName>
</protein>
<dbReference type="PROSITE" id="PS50975">
    <property type="entry name" value="ATP_GRASP"/>
    <property type="match status" value="1"/>
</dbReference>
<reference evidence="4 5" key="1">
    <citation type="submission" date="2019-03" db="EMBL/GenBank/DDBJ databases">
        <title>Genomic Encyclopedia of Archaeal and Bacterial Type Strains, Phase II (KMG-II): from individual species to whole genera.</title>
        <authorList>
            <person name="Goeker M."/>
        </authorList>
    </citation>
    <scope>NUCLEOTIDE SEQUENCE [LARGE SCALE GENOMIC DNA]</scope>
    <source>
        <strain evidence="4 5">DSM 15388</strain>
    </source>
</reference>
<dbReference type="GO" id="GO:0005524">
    <property type="term" value="F:ATP binding"/>
    <property type="evidence" value="ECO:0007669"/>
    <property type="project" value="UniProtKB-UniRule"/>
</dbReference>
<dbReference type="OrthoDB" id="9800957at2"/>
<dbReference type="GO" id="GO:0009432">
    <property type="term" value="P:SOS response"/>
    <property type="evidence" value="ECO:0007669"/>
    <property type="project" value="TreeGrafter"/>
</dbReference>
<dbReference type="PANTHER" id="PTHR21621:SF0">
    <property type="entry name" value="BETA-CITRYLGLUTAMATE SYNTHASE B-RELATED"/>
    <property type="match status" value="1"/>
</dbReference>
<dbReference type="RefSeq" id="WP_132701951.1">
    <property type="nucleotide sequence ID" value="NZ_SLZR01000009.1"/>
</dbReference>
<dbReference type="Gene3D" id="3.30.470.20">
    <property type="entry name" value="ATP-grasp fold, B domain"/>
    <property type="match status" value="1"/>
</dbReference>
<name>A0A4R3I5N6_9GAMM</name>
<accession>A0A4R3I5N6</accession>
<sequence>MYKTLIVSDELSDLESIDFQAISFKSYLTDYPKKSEPKTRVINLCDTANYLSQGYYCSLLAEARQHQVMPSLKVVNALRTKDRDTKPRVDISHLCAKVGASVLAEPQLVMFGMCQLPELAKISGFVFNKYQAPLLRLSFSVKASRTFALVERVAISSLSEEEKAHFKVAIERFTQSTWRSSKGRKMRWDLAILVNPSEPSPPSNSIALNRFVKAARKFSINATLVTKDELTDLSHFDALFIRETTAIDHHTYELAIKAENEGLVVIDDPQSILRCCNKAFLHDAFSYQKVPSPNTRILHEYNEDTLDELEREFGFPMVLKMPEGSFSRGVYKAKNRDELHDRLTELFQFTALVLVQEYMFTEFDWRIGVLNGRPLYACRYKMARGHWQIYNHDASKRNFSGGWDTLPTFEVPKYILDAALKACRIIGDGLYGVDIKSVNGKPYVIEVNDNPSLESGVEDAYLGKELYMQIMAEFQQRLEARGRI</sequence>
<dbReference type="EMBL" id="SLZR01000009">
    <property type="protein sequence ID" value="TCS40441.1"/>
    <property type="molecule type" value="Genomic_DNA"/>
</dbReference>
<evidence type="ECO:0000313" key="5">
    <source>
        <dbReference type="Proteomes" id="UP000295793"/>
    </source>
</evidence>
<keyword evidence="2" id="KW-0067">ATP-binding</keyword>
<dbReference type="InterPro" id="IPR013651">
    <property type="entry name" value="ATP-grasp_RimK-type"/>
</dbReference>
<dbReference type="Gene3D" id="3.30.1490.20">
    <property type="entry name" value="ATP-grasp fold, A domain"/>
    <property type="match status" value="1"/>
</dbReference>
<dbReference type="GO" id="GO:0018169">
    <property type="term" value="F:ribosomal S6-glutamic acid ligase activity"/>
    <property type="evidence" value="ECO:0007669"/>
    <property type="project" value="TreeGrafter"/>
</dbReference>
<evidence type="ECO:0000256" key="1">
    <source>
        <dbReference type="ARBA" id="ARBA00023211"/>
    </source>
</evidence>
<dbReference type="InterPro" id="IPR011761">
    <property type="entry name" value="ATP-grasp"/>
</dbReference>
<comment type="caution">
    <text evidence="4">The sequence shown here is derived from an EMBL/GenBank/DDBJ whole genome shotgun (WGS) entry which is preliminary data.</text>
</comment>
<dbReference type="InterPro" id="IPR025839">
    <property type="entry name" value="RLAN_dom"/>
</dbReference>
<feature type="domain" description="ATP-grasp" evidence="3">
    <location>
        <begin position="282"/>
        <end position="475"/>
    </location>
</feature>